<dbReference type="PANTHER" id="PTHR11627">
    <property type="entry name" value="FRUCTOSE-BISPHOSPHATE ALDOLASE"/>
    <property type="match status" value="1"/>
</dbReference>
<dbReference type="RefSeq" id="WP_284479204.1">
    <property type="nucleotide sequence ID" value="NZ_JASNJD010000001.1"/>
</dbReference>
<protein>
    <recommendedName>
        <fullName evidence="3">fructose-bisphosphate aldolase</fullName>
        <ecNumber evidence="3">4.1.2.13</ecNumber>
    </recommendedName>
    <alternativeName>
        <fullName evidence="6">Fructose-bisphosphate aldolase class I</fullName>
    </alternativeName>
</protein>
<evidence type="ECO:0000256" key="1">
    <source>
        <dbReference type="ARBA" id="ARBA00004714"/>
    </source>
</evidence>
<evidence type="ECO:0000256" key="2">
    <source>
        <dbReference type="ARBA" id="ARBA00010387"/>
    </source>
</evidence>
<comment type="similarity">
    <text evidence="2">Belongs to the class I fructose-bisphosphate aldolase family.</text>
</comment>
<dbReference type="NCBIfam" id="NF003784">
    <property type="entry name" value="PRK05377.1"/>
    <property type="match status" value="1"/>
</dbReference>
<dbReference type="SUPFAM" id="SSF51569">
    <property type="entry name" value="Aldolase"/>
    <property type="match status" value="1"/>
</dbReference>
<keyword evidence="8" id="KW-1185">Reference proteome</keyword>
<keyword evidence="5" id="KW-0456">Lyase</keyword>
<dbReference type="Gene3D" id="3.20.20.70">
    <property type="entry name" value="Aldolase class I"/>
    <property type="match status" value="1"/>
</dbReference>
<dbReference type="EMBL" id="JASNJD010000001">
    <property type="protein sequence ID" value="MDK3016390.1"/>
    <property type="molecule type" value="Genomic_DNA"/>
</dbReference>
<dbReference type="Proteomes" id="UP001243757">
    <property type="component" value="Unassembled WGS sequence"/>
</dbReference>
<evidence type="ECO:0000256" key="6">
    <source>
        <dbReference type="ARBA" id="ARBA00029799"/>
    </source>
</evidence>
<accession>A0ABT7EVL1</accession>
<sequence length="297" mass="32019">MSKQKQTEQIRAAKGFIAALDQSGGSTPKALKLYGVEEDAYGSEAEMFDLIHEMRSRIIKSPAFTGEKIIGAILFEMTMDREIDGIPTATYLWEERGVVPFLKVDKGLADDVDGVKLMKPMPDLDALLEKAVAKGIFGTKMRSVIDAASPSGIKAVVDQQFEIGKKILSYGLTPIIEPEVTISIADKAEAEEILLAEIKAHLDALEPDQKVMLKLTLPEKANLYKPLVDHPQVLCVVALSGGYSRAEANDRLSKNTGMIASFSRALTEGLSAQQSATDFDGTLAGTVEAIFEASVAG</sequence>
<dbReference type="Pfam" id="PF00274">
    <property type="entry name" value="Glycolytic"/>
    <property type="match status" value="1"/>
</dbReference>
<reference evidence="7 8" key="1">
    <citation type="submission" date="2023-05" db="EMBL/GenBank/DDBJ databases">
        <title>Pseudodonghicola sp. nov.</title>
        <authorList>
            <person name="Huang J."/>
        </authorList>
    </citation>
    <scope>NUCLEOTIDE SEQUENCE [LARGE SCALE GENOMIC DNA]</scope>
    <source>
        <strain evidence="7 8">IC7</strain>
    </source>
</reference>
<evidence type="ECO:0000313" key="7">
    <source>
        <dbReference type="EMBL" id="MDK3016390.1"/>
    </source>
</evidence>
<comment type="pathway">
    <text evidence="1">Carbohydrate degradation; glycolysis; D-glyceraldehyde 3-phosphate and glycerone phosphate from D-glucose: step 4/4.</text>
</comment>
<evidence type="ECO:0000256" key="3">
    <source>
        <dbReference type="ARBA" id="ARBA00013068"/>
    </source>
</evidence>
<name>A0ABT7EVL1_9RHOB</name>
<keyword evidence="4" id="KW-0324">Glycolysis</keyword>
<dbReference type="InterPro" id="IPR000741">
    <property type="entry name" value="FBA_I"/>
</dbReference>
<evidence type="ECO:0000313" key="8">
    <source>
        <dbReference type="Proteomes" id="UP001243757"/>
    </source>
</evidence>
<evidence type="ECO:0000256" key="4">
    <source>
        <dbReference type="ARBA" id="ARBA00023152"/>
    </source>
</evidence>
<dbReference type="EC" id="4.1.2.13" evidence="3"/>
<comment type="caution">
    <text evidence="7">The sequence shown here is derived from an EMBL/GenBank/DDBJ whole genome shotgun (WGS) entry which is preliminary data.</text>
</comment>
<proteinExistence type="inferred from homology"/>
<evidence type="ECO:0000256" key="5">
    <source>
        <dbReference type="ARBA" id="ARBA00023239"/>
    </source>
</evidence>
<dbReference type="InterPro" id="IPR013785">
    <property type="entry name" value="Aldolase_TIM"/>
</dbReference>
<gene>
    <name evidence="7" type="ORF">QO033_01805</name>
</gene>
<organism evidence="7 8">
    <name type="scientific">Pseudodonghicola flavimaris</name>
    <dbReference type="NCBI Taxonomy" id="3050036"/>
    <lineage>
        <taxon>Bacteria</taxon>
        <taxon>Pseudomonadati</taxon>
        <taxon>Pseudomonadota</taxon>
        <taxon>Alphaproteobacteria</taxon>
        <taxon>Rhodobacterales</taxon>
        <taxon>Paracoccaceae</taxon>
        <taxon>Pseudodonghicola</taxon>
    </lineage>
</organism>